<name>A0ABT0ZGE2_9ACTN</name>
<keyword evidence="2 5" id="KW-0812">Transmembrane</keyword>
<evidence type="ECO:0000256" key="4">
    <source>
        <dbReference type="ARBA" id="ARBA00023136"/>
    </source>
</evidence>
<accession>A0ABT0ZGE2</accession>
<feature type="domain" description="Lipopolysaccharide assembly protein A" evidence="6">
    <location>
        <begin position="38"/>
        <end position="75"/>
    </location>
</feature>
<gene>
    <name evidence="7" type="ORF">NGF19_17975</name>
</gene>
<comment type="caution">
    <text evidence="7">The sequence shown here is derived from an EMBL/GenBank/DDBJ whole genome shotgun (WGS) entry which is preliminary data.</text>
</comment>
<feature type="transmembrane region" description="Helical" evidence="5">
    <location>
        <begin position="57"/>
        <end position="75"/>
    </location>
</feature>
<keyword evidence="3 5" id="KW-1133">Transmembrane helix</keyword>
<evidence type="ECO:0000313" key="8">
    <source>
        <dbReference type="Proteomes" id="UP001523219"/>
    </source>
</evidence>
<reference evidence="7 8" key="1">
    <citation type="submission" date="2022-05" db="EMBL/GenBank/DDBJ databases">
        <title>Streptomyces sp. nov. RY43-2 isolated from soil of a peat swamp forest.</title>
        <authorList>
            <person name="Kanchanasin P."/>
            <person name="Tanasupawat S."/>
            <person name="Phongsopitanun W."/>
        </authorList>
    </citation>
    <scope>NUCLEOTIDE SEQUENCE [LARGE SCALE GENOMIC DNA]</scope>
    <source>
        <strain evidence="7 8">RY43-2</strain>
    </source>
</reference>
<evidence type="ECO:0000256" key="1">
    <source>
        <dbReference type="ARBA" id="ARBA00022475"/>
    </source>
</evidence>
<keyword evidence="1" id="KW-1003">Cell membrane</keyword>
<evidence type="ECO:0000256" key="2">
    <source>
        <dbReference type="ARBA" id="ARBA00022692"/>
    </source>
</evidence>
<evidence type="ECO:0000256" key="3">
    <source>
        <dbReference type="ARBA" id="ARBA00022989"/>
    </source>
</evidence>
<evidence type="ECO:0000313" key="7">
    <source>
        <dbReference type="EMBL" id="MCN9242660.1"/>
    </source>
</evidence>
<evidence type="ECO:0000259" key="6">
    <source>
        <dbReference type="Pfam" id="PF06305"/>
    </source>
</evidence>
<dbReference type="EMBL" id="JAMWMR010000015">
    <property type="protein sequence ID" value="MCN9242660.1"/>
    <property type="molecule type" value="Genomic_DNA"/>
</dbReference>
<proteinExistence type="predicted"/>
<sequence length="79" mass="8522">MRARTPSGEARQGRLPWVTPRRIAGLALAALVLAFVFENTQHTRIRLLVATVTMPLWLALLGTGVIGALCGALVMSRRG</sequence>
<evidence type="ECO:0000256" key="5">
    <source>
        <dbReference type="SAM" id="Phobius"/>
    </source>
</evidence>
<dbReference type="Pfam" id="PF06305">
    <property type="entry name" value="LapA_dom"/>
    <property type="match status" value="1"/>
</dbReference>
<organism evidence="7 8">
    <name type="scientific">Streptomyces macrolidinus</name>
    <dbReference type="NCBI Taxonomy" id="2952607"/>
    <lineage>
        <taxon>Bacteria</taxon>
        <taxon>Bacillati</taxon>
        <taxon>Actinomycetota</taxon>
        <taxon>Actinomycetes</taxon>
        <taxon>Kitasatosporales</taxon>
        <taxon>Streptomycetaceae</taxon>
        <taxon>Streptomyces</taxon>
    </lineage>
</organism>
<dbReference type="InterPro" id="IPR010445">
    <property type="entry name" value="LapA_dom"/>
</dbReference>
<keyword evidence="4 5" id="KW-0472">Membrane</keyword>
<feature type="transmembrane region" description="Helical" evidence="5">
    <location>
        <begin position="21"/>
        <end position="37"/>
    </location>
</feature>
<keyword evidence="8" id="KW-1185">Reference proteome</keyword>
<protein>
    <submittedName>
        <fullName evidence="7">LapA family protein</fullName>
    </submittedName>
</protein>
<dbReference type="Proteomes" id="UP001523219">
    <property type="component" value="Unassembled WGS sequence"/>
</dbReference>
<dbReference type="RefSeq" id="WP_252425965.1">
    <property type="nucleotide sequence ID" value="NZ_JAMWMR010000015.1"/>
</dbReference>